<dbReference type="PANTHER" id="PTHR41533">
    <property type="entry name" value="L,D-TRANSPEPTIDASE HI_1667-RELATED"/>
    <property type="match status" value="1"/>
</dbReference>
<dbReference type="Gene3D" id="1.10.101.10">
    <property type="entry name" value="PGBD-like superfamily/PGBD"/>
    <property type="match status" value="1"/>
</dbReference>
<dbReference type="SUPFAM" id="SSF141523">
    <property type="entry name" value="L,D-transpeptidase catalytic domain-like"/>
    <property type="match status" value="1"/>
</dbReference>
<keyword evidence="3" id="KW-0808">Transferase</keyword>
<name>A0ABP7L384_9SPHN</name>
<keyword evidence="5 7" id="KW-0573">Peptidoglycan synthesis</keyword>
<dbReference type="PROSITE" id="PS51257">
    <property type="entry name" value="PROKAR_LIPOPROTEIN"/>
    <property type="match status" value="1"/>
</dbReference>
<dbReference type="Pfam" id="PF01471">
    <property type="entry name" value="PG_binding_1"/>
    <property type="match status" value="1"/>
</dbReference>
<dbReference type="InterPro" id="IPR045380">
    <property type="entry name" value="LD_TPept_scaffold_dom"/>
</dbReference>
<sequence>MKIRYRVGKALILALCSVSFASCDRLPFAGNQADSSALQSSVTDSQARAFYTARQWKDAWDKKAEKQLLEIIAGAPANGLKPDLFLKEPLPSGAAEREAALTTAALKYASALASGYADPKKIAEVYTIPRAKADVAAGLAKALEGNDLKTWFASLPPQTDEYRALSEAHLRYLKQAAQVRPLPIPDGKPIKPGKRDPRAEGVGAALNAIGYLPTSQVNRHRTSIYDRALVDGVKRLQSDFGMKADGVVGPDTLDILNLGPAGMARQIAINMERLRWLERDPPKTRIDVNTAAAFLDYWRDGDHQDRRNVVPGEPDKQTPQLQAPFKQLVANPKWRVPDSIAAKEMADKSQVWLQENNFAVENDRYVQQSGPKNSLGLVKFDMEDAQQIYLHDTPAKALFDLPERHRSHGCVRVQNALQFAAMLTNQDGVFDKFQEALTSGEEKWVRLKTEIPVRLLYHTAFLDSGRIQFRPDVYGWDDDVAMALGLVRGGTRGPLQQQDKDVGP</sequence>
<dbReference type="InterPro" id="IPR036366">
    <property type="entry name" value="PGBDSf"/>
</dbReference>
<dbReference type="InterPro" id="IPR038063">
    <property type="entry name" value="Transpep_catalytic_dom"/>
</dbReference>
<evidence type="ECO:0000256" key="3">
    <source>
        <dbReference type="ARBA" id="ARBA00022679"/>
    </source>
</evidence>
<dbReference type="InterPro" id="IPR002477">
    <property type="entry name" value="Peptidoglycan-bd-like"/>
</dbReference>
<evidence type="ECO:0000256" key="4">
    <source>
        <dbReference type="ARBA" id="ARBA00022960"/>
    </source>
</evidence>
<evidence type="ECO:0000256" key="6">
    <source>
        <dbReference type="ARBA" id="ARBA00023316"/>
    </source>
</evidence>
<evidence type="ECO:0000256" key="7">
    <source>
        <dbReference type="PROSITE-ProRule" id="PRU01373"/>
    </source>
</evidence>
<dbReference type="InterPro" id="IPR036365">
    <property type="entry name" value="PGBD-like_sf"/>
</dbReference>
<dbReference type="EMBL" id="BAABBM010000001">
    <property type="protein sequence ID" value="GAA3893444.1"/>
    <property type="molecule type" value="Genomic_DNA"/>
</dbReference>
<dbReference type="InterPro" id="IPR052905">
    <property type="entry name" value="LD-transpeptidase_YkuD-like"/>
</dbReference>
<dbReference type="CDD" id="cd16913">
    <property type="entry name" value="YkuD_like"/>
    <property type="match status" value="1"/>
</dbReference>
<proteinExistence type="inferred from homology"/>
<dbReference type="Pfam" id="PF03734">
    <property type="entry name" value="YkuD"/>
    <property type="match status" value="1"/>
</dbReference>
<dbReference type="PROSITE" id="PS52029">
    <property type="entry name" value="LD_TPASE"/>
    <property type="match status" value="1"/>
</dbReference>
<dbReference type="InterPro" id="IPR005490">
    <property type="entry name" value="LD_TPept_cat_dom"/>
</dbReference>
<evidence type="ECO:0000313" key="10">
    <source>
        <dbReference type="EMBL" id="GAA3893444.1"/>
    </source>
</evidence>
<feature type="active site" description="Proton donor/acceptor" evidence="7">
    <location>
        <position position="391"/>
    </location>
</feature>
<dbReference type="Pfam" id="PF20142">
    <property type="entry name" value="Scaffold"/>
    <property type="match status" value="1"/>
</dbReference>
<keyword evidence="11" id="KW-1185">Reference proteome</keyword>
<feature type="signal peptide" evidence="8">
    <location>
        <begin position="1"/>
        <end position="21"/>
    </location>
</feature>
<dbReference type="RefSeq" id="WP_344698663.1">
    <property type="nucleotide sequence ID" value="NZ_BAABBM010000001.1"/>
</dbReference>
<comment type="caution">
    <text evidence="10">The sequence shown here is derived from an EMBL/GenBank/DDBJ whole genome shotgun (WGS) entry which is preliminary data.</text>
</comment>
<evidence type="ECO:0000256" key="2">
    <source>
        <dbReference type="ARBA" id="ARBA00005992"/>
    </source>
</evidence>
<protein>
    <submittedName>
        <fullName evidence="10">Murein L,D-transpeptidase</fullName>
    </submittedName>
</protein>
<organism evidence="10 11">
    <name type="scientific">Sphingomonas limnosediminicola</name>
    <dbReference type="NCBI Taxonomy" id="940133"/>
    <lineage>
        <taxon>Bacteria</taxon>
        <taxon>Pseudomonadati</taxon>
        <taxon>Pseudomonadota</taxon>
        <taxon>Alphaproteobacteria</taxon>
        <taxon>Sphingomonadales</taxon>
        <taxon>Sphingomonadaceae</taxon>
        <taxon>Sphingomonas</taxon>
    </lineage>
</organism>
<feature type="domain" description="L,D-TPase catalytic" evidence="9">
    <location>
        <begin position="284"/>
        <end position="434"/>
    </location>
</feature>
<dbReference type="SUPFAM" id="SSF47090">
    <property type="entry name" value="PGBD-like"/>
    <property type="match status" value="1"/>
</dbReference>
<accession>A0ABP7L384</accession>
<keyword evidence="8" id="KW-0732">Signal</keyword>
<gene>
    <name evidence="10" type="ORF">GCM10022276_10810</name>
</gene>
<comment type="similarity">
    <text evidence="2">Belongs to the YkuD family.</text>
</comment>
<evidence type="ECO:0000259" key="9">
    <source>
        <dbReference type="PROSITE" id="PS52029"/>
    </source>
</evidence>
<reference evidence="11" key="1">
    <citation type="journal article" date="2019" name="Int. J. Syst. Evol. Microbiol.">
        <title>The Global Catalogue of Microorganisms (GCM) 10K type strain sequencing project: providing services to taxonomists for standard genome sequencing and annotation.</title>
        <authorList>
            <consortium name="The Broad Institute Genomics Platform"/>
            <consortium name="The Broad Institute Genome Sequencing Center for Infectious Disease"/>
            <person name="Wu L."/>
            <person name="Ma J."/>
        </authorList>
    </citation>
    <scope>NUCLEOTIDE SEQUENCE [LARGE SCALE GENOMIC DNA]</scope>
    <source>
        <strain evidence="11">JCM 17543</strain>
    </source>
</reference>
<evidence type="ECO:0000256" key="8">
    <source>
        <dbReference type="SAM" id="SignalP"/>
    </source>
</evidence>
<feature type="active site" description="Nucleophile" evidence="7">
    <location>
        <position position="410"/>
    </location>
</feature>
<dbReference type="Gene3D" id="2.40.440.10">
    <property type="entry name" value="L,D-transpeptidase catalytic domain-like"/>
    <property type="match status" value="1"/>
</dbReference>
<evidence type="ECO:0000256" key="5">
    <source>
        <dbReference type="ARBA" id="ARBA00022984"/>
    </source>
</evidence>
<keyword evidence="4 7" id="KW-0133">Cell shape</keyword>
<comment type="pathway">
    <text evidence="1 7">Cell wall biogenesis; peptidoglycan biosynthesis.</text>
</comment>
<feature type="chain" id="PRO_5047122441" evidence="8">
    <location>
        <begin position="22"/>
        <end position="504"/>
    </location>
</feature>
<evidence type="ECO:0000256" key="1">
    <source>
        <dbReference type="ARBA" id="ARBA00004752"/>
    </source>
</evidence>
<keyword evidence="6 7" id="KW-0961">Cell wall biogenesis/degradation</keyword>
<dbReference type="Proteomes" id="UP001500827">
    <property type="component" value="Unassembled WGS sequence"/>
</dbReference>
<dbReference type="PANTHER" id="PTHR41533:SF2">
    <property type="entry name" value="BLR7131 PROTEIN"/>
    <property type="match status" value="1"/>
</dbReference>
<evidence type="ECO:0000313" key="11">
    <source>
        <dbReference type="Proteomes" id="UP001500827"/>
    </source>
</evidence>